<proteinExistence type="predicted"/>
<dbReference type="Proteomes" id="UP000325054">
    <property type="component" value="Unassembled WGS sequence"/>
</dbReference>
<reference evidence="1 2" key="1">
    <citation type="submission" date="2019-08" db="EMBL/GenBank/DDBJ databases">
        <title>Bacillus genomes from the desert of Cuatro Cienegas, Coahuila.</title>
        <authorList>
            <person name="Olmedo-Alvarez G."/>
        </authorList>
    </citation>
    <scope>NUCLEOTIDE SEQUENCE [LARGE SCALE GENOMIC DNA]</scope>
    <source>
        <strain evidence="1 2">CH451a_14T</strain>
    </source>
</reference>
<sequence>MERVLKLALEDISERFRTLIPVWLLGTGADFGRLNLYARHLSFGLLVILFYQELVDDVNRTREDMIKAVKKLAGAFKINCENEEAEKIVDALLVSTDSKKHTFAFQEHLFNEKKGEWENFRFQYLEIDRDASDLDEGHLVYKLSEISQGLFLNTNEIQKQLPIDIQTLIVELLIEKGELKTALRMLDALNHRALTLLKEEKIHRDELLRNPKETLFKHKHRWNLQLHEVELQFQEEAEKYAKLDRILKRISVAAEYQTTYIQLSKRLTKTRKLHDSLAKSVIENIRLEMEMRNKQFRNMWLGNVSSFRKSIWEEQAKASGFSHPNDMLDLVECIFSPYKPSILPLEWGIDNQMELPLNTFSGPSTTHINPLEPVEMDWEAILLLWKPVFAILVEKGEVSLKYLQELDEFTLARWIENREAFDFWLALASAEEPFHITEMNLQNENDDIALLISKLINSNPEFSLLLNKVIGRITTTDEAKFRNKVDVTAYILTLEDE</sequence>
<dbReference type="EMBL" id="VTEW01000012">
    <property type="protein sequence ID" value="TYS76587.1"/>
    <property type="molecule type" value="Genomic_DNA"/>
</dbReference>
<protein>
    <submittedName>
        <fullName evidence="1">Uncharacterized protein</fullName>
    </submittedName>
</protein>
<dbReference type="AlphaFoldDB" id="A0A5D4TLM4"/>
<dbReference type="RefSeq" id="WP_148992287.1">
    <property type="nucleotide sequence ID" value="NZ_VTEW01000012.1"/>
</dbReference>
<comment type="caution">
    <text evidence="1">The sequence shown here is derived from an EMBL/GenBank/DDBJ whole genome shotgun (WGS) entry which is preliminary data.</text>
</comment>
<evidence type="ECO:0000313" key="1">
    <source>
        <dbReference type="EMBL" id="TYS76587.1"/>
    </source>
</evidence>
<dbReference type="OrthoDB" id="2498762at2"/>
<name>A0A5D4TLM4_9BACI</name>
<accession>A0A5D4TLM4</accession>
<organism evidence="1 2">
    <name type="scientific">Rossellomorea aquimaris</name>
    <dbReference type="NCBI Taxonomy" id="189382"/>
    <lineage>
        <taxon>Bacteria</taxon>
        <taxon>Bacillati</taxon>
        <taxon>Bacillota</taxon>
        <taxon>Bacilli</taxon>
        <taxon>Bacillales</taxon>
        <taxon>Bacillaceae</taxon>
        <taxon>Rossellomorea</taxon>
    </lineage>
</organism>
<evidence type="ECO:0000313" key="2">
    <source>
        <dbReference type="Proteomes" id="UP000325054"/>
    </source>
</evidence>
<gene>
    <name evidence="1" type="ORF">FZC80_14890</name>
</gene>